<evidence type="ECO:0000256" key="2">
    <source>
        <dbReference type="ARBA" id="ARBA00006386"/>
    </source>
</evidence>
<keyword evidence="5 8" id="KW-1133">Transmembrane helix</keyword>
<feature type="region of interest" description="Disordered" evidence="7">
    <location>
        <begin position="176"/>
        <end position="207"/>
    </location>
</feature>
<evidence type="ECO:0000313" key="9">
    <source>
        <dbReference type="EMBL" id="MDW9257180.1"/>
    </source>
</evidence>
<sequence length="207" mass="21820">MTVRLVPEYLVLVLLLGAARAWLFPHIGPDIGNGIGWIVAFAIAGMLFVIPTAGEVPIIQAMLSLGMGVGPAGALLMTLPPVSVPSLAMLARSFKPTTLALVAALVVAFGWSAGWRRSRSDSERAWPNRGRPAGEIRSARARRDLGIGAYAGRAMPERVTGLVRPAAGERHRARCASDDADRATGRARRAGMAAARTNRPSACGAFD</sequence>
<dbReference type="Pfam" id="PF03773">
    <property type="entry name" value="ArsP_1"/>
    <property type="match status" value="1"/>
</dbReference>
<evidence type="ECO:0000256" key="6">
    <source>
        <dbReference type="ARBA" id="ARBA00023136"/>
    </source>
</evidence>
<keyword evidence="3" id="KW-1003">Cell membrane</keyword>
<feature type="transmembrane region" description="Helical" evidence="8">
    <location>
        <begin position="97"/>
        <end position="115"/>
    </location>
</feature>
<comment type="subcellular location">
    <subcellularLocation>
        <location evidence="1">Cell membrane</location>
        <topology evidence="1">Multi-pass membrane protein</topology>
    </subcellularLocation>
</comment>
<feature type="transmembrane region" description="Helical" evidence="8">
    <location>
        <begin position="31"/>
        <end position="50"/>
    </location>
</feature>
<keyword evidence="6 8" id="KW-0472">Membrane</keyword>
<feature type="transmembrane region" description="Helical" evidence="8">
    <location>
        <begin position="57"/>
        <end position="77"/>
    </location>
</feature>
<proteinExistence type="inferred from homology"/>
<name>A0AAW9D583_BURTH</name>
<evidence type="ECO:0000313" key="10">
    <source>
        <dbReference type="Proteomes" id="UP001272137"/>
    </source>
</evidence>
<protein>
    <submittedName>
        <fullName evidence="9">Permease family protein</fullName>
    </submittedName>
</protein>
<dbReference type="InterPro" id="IPR005524">
    <property type="entry name" value="DUF318"/>
</dbReference>
<keyword evidence="4 8" id="KW-0812">Transmembrane</keyword>
<dbReference type="PANTHER" id="PTHR43299:SF1">
    <property type="entry name" value="UPF0718 PROTEIN YRAQ"/>
    <property type="match status" value="1"/>
</dbReference>
<evidence type="ECO:0000256" key="5">
    <source>
        <dbReference type="ARBA" id="ARBA00022989"/>
    </source>
</evidence>
<comment type="caution">
    <text evidence="9">The sequence shown here is derived from an EMBL/GenBank/DDBJ whole genome shotgun (WGS) entry which is preliminary data.</text>
</comment>
<evidence type="ECO:0000256" key="3">
    <source>
        <dbReference type="ARBA" id="ARBA00022475"/>
    </source>
</evidence>
<dbReference type="AlphaFoldDB" id="A0AAW9D583"/>
<evidence type="ECO:0000256" key="1">
    <source>
        <dbReference type="ARBA" id="ARBA00004651"/>
    </source>
</evidence>
<dbReference type="GO" id="GO:0005886">
    <property type="term" value="C:plasma membrane"/>
    <property type="evidence" value="ECO:0007669"/>
    <property type="project" value="UniProtKB-SubCell"/>
</dbReference>
<dbReference type="Proteomes" id="UP001272137">
    <property type="component" value="Unassembled WGS sequence"/>
</dbReference>
<organism evidence="9 10">
    <name type="scientific">Burkholderia thailandensis</name>
    <dbReference type="NCBI Taxonomy" id="57975"/>
    <lineage>
        <taxon>Bacteria</taxon>
        <taxon>Pseudomonadati</taxon>
        <taxon>Pseudomonadota</taxon>
        <taxon>Betaproteobacteria</taxon>
        <taxon>Burkholderiales</taxon>
        <taxon>Burkholderiaceae</taxon>
        <taxon>Burkholderia</taxon>
        <taxon>pseudomallei group</taxon>
    </lineage>
</organism>
<dbReference type="PANTHER" id="PTHR43299">
    <property type="entry name" value="UPF0718 PROTEIN YRAQ"/>
    <property type="match status" value="1"/>
</dbReference>
<evidence type="ECO:0000256" key="8">
    <source>
        <dbReference type="SAM" id="Phobius"/>
    </source>
</evidence>
<reference evidence="9" key="1">
    <citation type="submission" date="2018-08" db="EMBL/GenBank/DDBJ databases">
        <title>Identification of Burkholderia cepacia strains that express a Burkholderia pseudomallei-like capsular polysaccharide.</title>
        <authorList>
            <person name="Burtnick M.N."/>
            <person name="Vongsouvath M."/>
            <person name="Newton P."/>
            <person name="Wuthiekanun V."/>
            <person name="Limmathurotsakul D."/>
            <person name="Brett P.J."/>
            <person name="Chantratita N."/>
            <person name="Dance D.A."/>
        </authorList>
    </citation>
    <scope>NUCLEOTIDE SEQUENCE</scope>
    <source>
        <strain evidence="9">SBXCC001</strain>
    </source>
</reference>
<evidence type="ECO:0000256" key="7">
    <source>
        <dbReference type="SAM" id="MobiDB-lite"/>
    </source>
</evidence>
<comment type="similarity">
    <text evidence="2">Belongs to the UPF0718 family.</text>
</comment>
<evidence type="ECO:0000256" key="4">
    <source>
        <dbReference type="ARBA" id="ARBA00022692"/>
    </source>
</evidence>
<gene>
    <name evidence="9" type="ORF">C7S16_0512</name>
</gene>
<accession>A0AAW9D583</accession>
<dbReference type="EMBL" id="QXCT01000002">
    <property type="protein sequence ID" value="MDW9257180.1"/>
    <property type="molecule type" value="Genomic_DNA"/>
</dbReference>